<comment type="caution">
    <text evidence="2">The sequence shown here is derived from an EMBL/GenBank/DDBJ whole genome shotgun (WGS) entry which is preliminary data.</text>
</comment>
<gene>
    <name evidence="2" type="ORF">PES01_15550</name>
</gene>
<dbReference type="RefSeq" id="WP_089349347.1">
    <property type="nucleotide sequence ID" value="NZ_BJUM01000012.1"/>
</dbReference>
<keyword evidence="3" id="KW-1185">Reference proteome</keyword>
<evidence type="ECO:0008006" key="4">
    <source>
        <dbReference type="Google" id="ProtNLM"/>
    </source>
</evidence>
<feature type="signal peptide" evidence="1">
    <location>
        <begin position="1"/>
        <end position="18"/>
    </location>
</feature>
<dbReference type="OrthoDB" id="6384217at2"/>
<dbReference type="AlphaFoldDB" id="A0A510XUJ4"/>
<sequence length="177" mass="20160">MKYILLSAALFVSAFCHANNSAIFDKLNTAKDPSAQSILNNIETKYATQGVIVEFELEFEKGITIYEVTLFDEQNKRFIELIVNAQGKVIEQEYEQPELDEEDEVAAAKLMKQKNYRMHQLVKSISPAPPYYLLESQLEQDIGITYLVATFITEKGRHKKAIDLATGKNLPLLRWGN</sequence>
<accession>A0A510XUJ4</accession>
<keyword evidence="1" id="KW-0732">Signal</keyword>
<proteinExistence type="predicted"/>
<name>A0A510XUJ4_9GAMM</name>
<dbReference type="Proteomes" id="UP000321419">
    <property type="component" value="Unassembled WGS sequence"/>
</dbReference>
<evidence type="ECO:0000313" key="3">
    <source>
        <dbReference type="Proteomes" id="UP000321419"/>
    </source>
</evidence>
<dbReference type="EMBL" id="BJUM01000012">
    <property type="protein sequence ID" value="GEK54710.1"/>
    <property type="molecule type" value="Genomic_DNA"/>
</dbReference>
<evidence type="ECO:0000256" key="1">
    <source>
        <dbReference type="SAM" id="SignalP"/>
    </source>
</evidence>
<evidence type="ECO:0000313" key="2">
    <source>
        <dbReference type="EMBL" id="GEK54710.1"/>
    </source>
</evidence>
<protein>
    <recommendedName>
        <fullName evidence="4">PepSY domain-containing protein</fullName>
    </recommendedName>
</protein>
<organism evidence="2 3">
    <name type="scientific">Pseudoalteromonas espejiana</name>
    <dbReference type="NCBI Taxonomy" id="28107"/>
    <lineage>
        <taxon>Bacteria</taxon>
        <taxon>Pseudomonadati</taxon>
        <taxon>Pseudomonadota</taxon>
        <taxon>Gammaproteobacteria</taxon>
        <taxon>Alteromonadales</taxon>
        <taxon>Pseudoalteromonadaceae</taxon>
        <taxon>Pseudoalteromonas</taxon>
    </lineage>
</organism>
<dbReference type="Gene3D" id="3.10.450.40">
    <property type="match status" value="1"/>
</dbReference>
<reference evidence="2 3" key="1">
    <citation type="submission" date="2019-07" db="EMBL/GenBank/DDBJ databases">
        <title>Whole genome shotgun sequence of Pseudoalteromonas espejiana NBRC 102222.</title>
        <authorList>
            <person name="Hosoyama A."/>
            <person name="Uohara A."/>
            <person name="Ohji S."/>
            <person name="Ichikawa N."/>
        </authorList>
    </citation>
    <scope>NUCLEOTIDE SEQUENCE [LARGE SCALE GENOMIC DNA]</scope>
    <source>
        <strain evidence="2 3">NBRC 102222</strain>
    </source>
</reference>
<feature type="chain" id="PRO_5022085592" description="PepSY domain-containing protein" evidence="1">
    <location>
        <begin position="19"/>
        <end position="177"/>
    </location>
</feature>